<evidence type="ECO:0000256" key="15">
    <source>
        <dbReference type="SAM" id="Phobius"/>
    </source>
</evidence>
<dbReference type="InterPro" id="IPR024935">
    <property type="entry name" value="Rubredoxin_dom"/>
</dbReference>
<dbReference type="CDD" id="cd03512">
    <property type="entry name" value="Alkane-hydroxylase"/>
    <property type="match status" value="1"/>
</dbReference>
<gene>
    <name evidence="17" type="ORF">C8D88_103398</name>
</gene>
<dbReference type="RefSeq" id="WP_109636175.1">
    <property type="nucleotide sequence ID" value="NZ_QGHB01000003.1"/>
</dbReference>
<dbReference type="GO" id="GO:0004497">
    <property type="term" value="F:monooxygenase activity"/>
    <property type="evidence" value="ECO:0007669"/>
    <property type="project" value="UniProtKB-KW"/>
</dbReference>
<keyword evidence="12" id="KW-0408">Iron</keyword>
<reference evidence="17 18" key="1">
    <citation type="submission" date="2018-05" db="EMBL/GenBank/DDBJ databases">
        <title>Genomic Encyclopedia of Type Strains, Phase IV (KMG-IV): sequencing the most valuable type-strain genomes for metagenomic binning, comparative biology and taxonomic classification.</title>
        <authorList>
            <person name="Goeker M."/>
        </authorList>
    </citation>
    <scope>NUCLEOTIDE SEQUENCE [LARGE SCALE GENOMIC DNA]</scope>
    <source>
        <strain evidence="17 18">DSM 45480</strain>
    </source>
</reference>
<evidence type="ECO:0000256" key="14">
    <source>
        <dbReference type="ARBA" id="ARBA00023136"/>
    </source>
</evidence>
<keyword evidence="14 15" id="KW-0472">Membrane</keyword>
<organism evidence="17 18">
    <name type="scientific">Lentzea atacamensis</name>
    <dbReference type="NCBI Taxonomy" id="531938"/>
    <lineage>
        <taxon>Bacteria</taxon>
        <taxon>Bacillati</taxon>
        <taxon>Actinomycetota</taxon>
        <taxon>Actinomycetes</taxon>
        <taxon>Pseudonocardiales</taxon>
        <taxon>Pseudonocardiaceae</taxon>
        <taxon>Lentzea</taxon>
    </lineage>
</organism>
<keyword evidence="4" id="KW-0813">Transport</keyword>
<dbReference type="InterPro" id="IPR005804">
    <property type="entry name" value="FA_desaturase_dom"/>
</dbReference>
<comment type="subcellular location">
    <subcellularLocation>
        <location evidence="2">Cell inner membrane</location>
        <topology evidence="2">Multi-pass membrane protein</topology>
    </subcellularLocation>
</comment>
<dbReference type="PANTHER" id="PTHR38674">
    <property type="entry name" value="ALKANE 1-MONOOXYGENASE 1"/>
    <property type="match status" value="1"/>
</dbReference>
<evidence type="ECO:0000256" key="2">
    <source>
        <dbReference type="ARBA" id="ARBA00004429"/>
    </source>
</evidence>
<dbReference type="PROSITE" id="PS00202">
    <property type="entry name" value="RUBREDOXIN"/>
    <property type="match status" value="1"/>
</dbReference>
<evidence type="ECO:0000256" key="7">
    <source>
        <dbReference type="ARBA" id="ARBA00022692"/>
    </source>
</evidence>
<dbReference type="InterPro" id="IPR024934">
    <property type="entry name" value="Rubredoxin-like_dom"/>
</dbReference>
<evidence type="ECO:0000256" key="8">
    <source>
        <dbReference type="ARBA" id="ARBA00022723"/>
    </source>
</evidence>
<sequence>MTGTVTPGSTEQWKDRKRYLWLIGLVVPSLAFVALGLHSLTGWGVWLWTGPVVVLVIVPAIDLMAGLDRSNPPDELIEALEQDRYYRWITFLFLPIQYAGFVVAFWVIATGDLSVVDKIGLAVSIGCIGGIGINTAHELGHKKESHERWLSKIALAQSFYGHFYIEHNRGHHVRVATPEDPASARIGESFYRFWPRTVAGSVRSAWRLEKKRYGRRDRHPYRIGNDVLNAWLMSAVLWGAMLWWLGLGILPYLVLQAVVGFSLLEVVNYMEHYGMLRQKVGIPGRVRYERVNPSHSWNSNNIATNVLLYHLQRHSDHHANPVRRYQTLRDFEESPVLPTGYAGMIVLALVPPLWRRVMDPRVLAHFGGDVSRANIHPPAREKVLARYPLPQAPATAPAPDTVAVLDRDAEGGRCPGCGYVYDSAVGAPREGFPAGTPWSAVPDSWCCPDCGVREKIDFVSIGAP</sequence>
<dbReference type="SUPFAM" id="SSF57802">
    <property type="entry name" value="Rubredoxin-like"/>
    <property type="match status" value="1"/>
</dbReference>
<comment type="similarity">
    <text evidence="3">Belongs to the fatty acid desaturase type 1 family. AlkB subfamily.</text>
</comment>
<keyword evidence="7 15" id="KW-0812">Transmembrane</keyword>
<dbReference type="AlphaFoldDB" id="A0A316ICY0"/>
<evidence type="ECO:0000256" key="12">
    <source>
        <dbReference type="ARBA" id="ARBA00023004"/>
    </source>
</evidence>
<keyword evidence="11" id="KW-0560">Oxidoreductase</keyword>
<keyword evidence="10 15" id="KW-1133">Transmembrane helix</keyword>
<dbReference type="InterPro" id="IPR014607">
    <property type="entry name" value="Alk_mOase_rubredoxin-type"/>
</dbReference>
<comment type="caution">
    <text evidence="17">The sequence shown here is derived from an EMBL/GenBank/DDBJ whole genome shotgun (WGS) entry which is preliminary data.</text>
</comment>
<dbReference type="Gene3D" id="2.20.28.10">
    <property type="match status" value="1"/>
</dbReference>
<proteinExistence type="inferred from homology"/>
<keyword evidence="8" id="KW-0479">Metal-binding</keyword>
<dbReference type="Pfam" id="PF00301">
    <property type="entry name" value="Rubredoxin"/>
    <property type="match status" value="1"/>
</dbReference>
<dbReference type="GO" id="GO:0005506">
    <property type="term" value="F:iron ion binding"/>
    <property type="evidence" value="ECO:0007669"/>
    <property type="project" value="InterPro"/>
</dbReference>
<keyword evidence="9" id="KW-0249">Electron transport</keyword>
<evidence type="ECO:0000256" key="5">
    <source>
        <dbReference type="ARBA" id="ARBA00022475"/>
    </source>
</evidence>
<dbReference type="CDD" id="cd00730">
    <property type="entry name" value="rubredoxin"/>
    <property type="match status" value="1"/>
</dbReference>
<evidence type="ECO:0000256" key="3">
    <source>
        <dbReference type="ARBA" id="ARBA00010823"/>
    </source>
</evidence>
<evidence type="ECO:0000259" key="16">
    <source>
        <dbReference type="PROSITE" id="PS50903"/>
    </source>
</evidence>
<dbReference type="EMBL" id="QGHB01000003">
    <property type="protein sequence ID" value="PWK88202.1"/>
    <property type="molecule type" value="Genomic_DNA"/>
</dbReference>
<dbReference type="GO" id="GO:0005886">
    <property type="term" value="C:plasma membrane"/>
    <property type="evidence" value="ECO:0007669"/>
    <property type="project" value="UniProtKB-SubCell"/>
</dbReference>
<feature type="domain" description="Rubredoxin-like" evidence="16">
    <location>
        <begin position="409"/>
        <end position="461"/>
    </location>
</feature>
<dbReference type="PIRSF" id="PIRSF036487">
    <property type="entry name" value="Hydroxylase_rubr"/>
    <property type="match status" value="1"/>
</dbReference>
<keyword evidence="5" id="KW-1003">Cell membrane</keyword>
<dbReference type="PANTHER" id="PTHR38674:SF1">
    <property type="entry name" value="ALKANE 1-MONOOXYGENASE 1"/>
    <property type="match status" value="1"/>
</dbReference>
<evidence type="ECO:0000256" key="4">
    <source>
        <dbReference type="ARBA" id="ARBA00022448"/>
    </source>
</evidence>
<evidence type="ECO:0000256" key="10">
    <source>
        <dbReference type="ARBA" id="ARBA00022989"/>
    </source>
</evidence>
<dbReference type="InterPro" id="IPR018527">
    <property type="entry name" value="Rubredoxin_Fe_BS"/>
</dbReference>
<comment type="function">
    <text evidence="1">Involved in the hydrocarbon hydroxylating system, which transfers electrons from NADH to rubredoxin reductase and then through rubredoxin to alkane 1 monooxygenase.</text>
</comment>
<dbReference type="PROSITE" id="PS50903">
    <property type="entry name" value="RUBREDOXIN_LIKE"/>
    <property type="match status" value="1"/>
</dbReference>
<evidence type="ECO:0000256" key="6">
    <source>
        <dbReference type="ARBA" id="ARBA00022519"/>
    </source>
</evidence>
<evidence type="ECO:0000256" key="11">
    <source>
        <dbReference type="ARBA" id="ARBA00023002"/>
    </source>
</evidence>
<keyword evidence="6" id="KW-0997">Cell inner membrane</keyword>
<evidence type="ECO:0000313" key="17">
    <source>
        <dbReference type="EMBL" id="PWK88202.1"/>
    </source>
</evidence>
<evidence type="ECO:0000256" key="9">
    <source>
        <dbReference type="ARBA" id="ARBA00022982"/>
    </source>
</evidence>
<name>A0A316ICY0_9PSEU</name>
<feature type="transmembrane region" description="Helical" evidence="15">
    <location>
        <begin position="19"/>
        <end position="40"/>
    </location>
</feature>
<evidence type="ECO:0000313" key="18">
    <source>
        <dbReference type="Proteomes" id="UP000246005"/>
    </source>
</evidence>
<accession>A0A316ICY0</accession>
<feature type="transmembrane region" description="Helical" evidence="15">
    <location>
        <begin position="115"/>
        <end position="133"/>
    </location>
</feature>
<keyword evidence="13 17" id="KW-0503">Monooxygenase</keyword>
<protein>
    <submittedName>
        <fullName evidence="17">Alkane 1-monooxygenase</fullName>
    </submittedName>
</protein>
<evidence type="ECO:0000256" key="13">
    <source>
        <dbReference type="ARBA" id="ARBA00023033"/>
    </source>
</evidence>
<feature type="transmembrane region" description="Helical" evidence="15">
    <location>
        <begin position="46"/>
        <end position="67"/>
    </location>
</feature>
<dbReference type="Proteomes" id="UP000246005">
    <property type="component" value="Unassembled WGS sequence"/>
</dbReference>
<evidence type="ECO:0000256" key="1">
    <source>
        <dbReference type="ARBA" id="ARBA00002792"/>
    </source>
</evidence>
<feature type="transmembrane region" description="Helical" evidence="15">
    <location>
        <begin position="252"/>
        <end position="270"/>
    </location>
</feature>
<feature type="transmembrane region" description="Helical" evidence="15">
    <location>
        <begin position="227"/>
        <end position="246"/>
    </location>
</feature>
<feature type="transmembrane region" description="Helical" evidence="15">
    <location>
        <begin position="88"/>
        <end position="109"/>
    </location>
</feature>
<dbReference type="InterPro" id="IPR033885">
    <property type="entry name" value="AlkB/XylM"/>
</dbReference>
<dbReference type="GO" id="GO:0006629">
    <property type="term" value="P:lipid metabolic process"/>
    <property type="evidence" value="ECO:0007669"/>
    <property type="project" value="InterPro"/>
</dbReference>
<dbReference type="Pfam" id="PF00487">
    <property type="entry name" value="FA_desaturase"/>
    <property type="match status" value="1"/>
</dbReference>